<dbReference type="GO" id="GO:0008270">
    <property type="term" value="F:zinc ion binding"/>
    <property type="evidence" value="ECO:0007669"/>
    <property type="project" value="InterPro"/>
</dbReference>
<protein>
    <recommendedName>
        <fullName evidence="2">ribonuclease H</fullName>
        <ecNumber evidence="2">3.1.26.4</ecNumber>
    </recommendedName>
</protein>
<dbReference type="CDD" id="cd00303">
    <property type="entry name" value="retropepsin_like"/>
    <property type="match status" value="1"/>
</dbReference>
<dbReference type="Gene3D" id="3.30.70.270">
    <property type="match status" value="2"/>
</dbReference>
<accession>A0A674MFH3</accession>
<keyword evidence="10" id="KW-0694">RNA-binding</keyword>
<dbReference type="GeneTree" id="ENSGT01100000263500"/>
<dbReference type="AlphaFoldDB" id="A0A674MFH3"/>
<dbReference type="GO" id="GO:0015074">
    <property type="term" value="P:DNA integration"/>
    <property type="evidence" value="ECO:0007669"/>
    <property type="project" value="UniProtKB-KW"/>
</dbReference>
<dbReference type="InterPro" id="IPR001969">
    <property type="entry name" value="Aspartic_peptidase_AS"/>
</dbReference>
<dbReference type="FunFam" id="3.30.70.270:FF:000020">
    <property type="entry name" value="Transposon Tf2-6 polyprotein-like Protein"/>
    <property type="match status" value="1"/>
</dbReference>
<feature type="region of interest" description="Disordered" evidence="13">
    <location>
        <begin position="272"/>
        <end position="337"/>
    </location>
</feature>
<dbReference type="Pfam" id="PF03732">
    <property type="entry name" value="Retrotrans_gag"/>
    <property type="match status" value="1"/>
</dbReference>
<comment type="similarity">
    <text evidence="1">Belongs to the beta type-B retroviral polymerase family. HERV class-II K(HML-2) pol subfamily.</text>
</comment>
<feature type="compositionally biased region" description="Pro residues" evidence="13">
    <location>
        <begin position="970"/>
        <end position="985"/>
    </location>
</feature>
<dbReference type="PROSITE" id="PS50878">
    <property type="entry name" value="RT_POL"/>
    <property type="match status" value="1"/>
</dbReference>
<dbReference type="Ensembl" id="ENSTRUT00000070125.1">
    <property type="protein sequence ID" value="ENSTRUP00000060207.1"/>
    <property type="gene ID" value="ENSTRUG00000028042.1"/>
</dbReference>
<dbReference type="Gene3D" id="2.40.70.10">
    <property type="entry name" value="Acid Proteases"/>
    <property type="match status" value="1"/>
</dbReference>
<name>A0A674MFH3_TAKRU</name>
<keyword evidence="8" id="KW-0255">Endonuclease</keyword>
<evidence type="ECO:0000256" key="9">
    <source>
        <dbReference type="ARBA" id="ARBA00022842"/>
    </source>
</evidence>
<dbReference type="PROSITE" id="PS00141">
    <property type="entry name" value="ASP_PROTEASE"/>
    <property type="match status" value="1"/>
</dbReference>
<keyword evidence="9" id="KW-0460">Magnesium</keyword>
<evidence type="ECO:0000256" key="4">
    <source>
        <dbReference type="ARBA" id="ARBA00022679"/>
    </source>
</evidence>
<dbReference type="InterPro" id="IPR036875">
    <property type="entry name" value="Znf_CCHC_sf"/>
</dbReference>
<keyword evidence="12" id="KW-0511">Multifunctional enzyme</keyword>
<sequence length="985" mass="108830">MSQGGTPGQPGGLRTPTLPSPLERRVEAHAAQLSSLQSELTKALPTIQGEISELQSSSQTTSSTLSALSNQMAAMATVLASILQKLGSDPGGAAPPEPSLPPSPRAEPNLASPRVFGGDFDLGKGFLHQCELLFRHQPSRFVSDEAKVGFITSVLADKALSWAIAAVDLDPRLSSDYSAFRREFKAVFEHPTYGEDAASRLLALQQGSRSVAEYTLEFRILAAESRWGETALRSAYRRGLSEAIKDLIVRDRPSSLNDLITLSLQMDERLRERRQERAQRAGGSNRQLSHRTPSAPDFSPTSTAAPPPHIPLLSPAHSSPRAGEEPMQIGRSRLSRQEREQRLRDQLCLYCRNNGHFIQACPVRPKGACSPVGGVLVSRAVIPQPTEQHNRLFPATLSWDKESIPVSVLIDSGADESLMDFSLARQAGVPLVPHDRSLSPQAIDGHSLGNITHRTIPLTHSLSGNHIESTRFLVLHAPTAPLVLGRPWLERHDPHISWASGRILGWSVACHANCLRSAPSPSSNPRPALTPPDLTGVPPIYHDLAPVFSKDNALSLPPHRPYDCPIDLLPGAPYPTGRLYNLSIPEKEVMRNYITESLASGIIRPSSSPLAAGFFFVAKKDGGLRPCIDFRKLNDITVKNKYPLPLMSSTFEPLTHARVFTKLDLHNAYHLVRIRKGDEWKTAFNTHLGHFKYLVMPFGLSNAPAVFQELVNDVLRDMINVFVVVYLDDILVFSRTMEEHHQHVRLVLQRLLENRLFIKAEKCVFHSASVGYLGYIVEEGRVRADPAKIQAVVEWPRPTDRTQLRRFLGFAGFIRRFIKGFSQVAAPLSALTSTSRPFTWTPEAETAFSALKDRFTTAPVLAHPDPARQFIVEVDASDAGIGAVLSQRSEADQKIHPCAYFSRRFDPAEQNYDVGNRELLAAYAALVEWRHWLEGARHPFLVWSDHKNLTYVPRISGLMPSPASFRRNSPAPPGTLTPSFPRPGS</sequence>
<dbReference type="CDD" id="cd01647">
    <property type="entry name" value="RT_LTR"/>
    <property type="match status" value="1"/>
</dbReference>
<dbReference type="InterPro" id="IPR043502">
    <property type="entry name" value="DNA/RNA_pol_sf"/>
</dbReference>
<evidence type="ECO:0000256" key="2">
    <source>
        <dbReference type="ARBA" id="ARBA00012180"/>
    </source>
</evidence>
<dbReference type="Gene3D" id="3.10.10.10">
    <property type="entry name" value="HIV Type 1 Reverse Transcriptase, subunit A, domain 1"/>
    <property type="match status" value="1"/>
</dbReference>
<dbReference type="PANTHER" id="PTHR37984">
    <property type="entry name" value="PROTEIN CBG26694"/>
    <property type="match status" value="1"/>
</dbReference>
<dbReference type="InterPro" id="IPR041577">
    <property type="entry name" value="RT_RNaseH_2"/>
</dbReference>
<reference evidence="15 16" key="1">
    <citation type="journal article" date="2011" name="Genome Biol. Evol.">
        <title>Integration of the genetic map and genome assembly of fugu facilitates insights into distinct features of genome evolution in teleosts and mammals.</title>
        <authorList>
            <person name="Kai W."/>
            <person name="Kikuchi K."/>
            <person name="Tohari S."/>
            <person name="Chew A.K."/>
            <person name="Tay A."/>
            <person name="Fujiwara A."/>
            <person name="Hosoya S."/>
            <person name="Suetake H."/>
            <person name="Naruse K."/>
            <person name="Brenner S."/>
            <person name="Suzuki Y."/>
            <person name="Venkatesh B."/>
        </authorList>
    </citation>
    <scope>NUCLEOTIDE SEQUENCE [LARGE SCALE GENOMIC DNA]</scope>
</reference>
<evidence type="ECO:0000256" key="13">
    <source>
        <dbReference type="SAM" id="MobiDB-lite"/>
    </source>
</evidence>
<dbReference type="EC" id="3.1.26.4" evidence="2"/>
<dbReference type="GO" id="GO:0016779">
    <property type="term" value="F:nucleotidyltransferase activity"/>
    <property type="evidence" value="ECO:0007669"/>
    <property type="project" value="UniProtKB-KW"/>
</dbReference>
<dbReference type="InterPro" id="IPR043128">
    <property type="entry name" value="Rev_trsase/Diguanyl_cyclase"/>
</dbReference>
<evidence type="ECO:0000256" key="11">
    <source>
        <dbReference type="ARBA" id="ARBA00022908"/>
    </source>
</evidence>
<evidence type="ECO:0000313" key="16">
    <source>
        <dbReference type="Proteomes" id="UP000005226"/>
    </source>
</evidence>
<dbReference type="InterPro" id="IPR000477">
    <property type="entry name" value="RT_dom"/>
</dbReference>
<dbReference type="OMA" id="HIRHACA"/>
<feature type="region of interest" description="Disordered" evidence="13">
    <location>
        <begin position="87"/>
        <end position="112"/>
    </location>
</feature>
<dbReference type="GO" id="GO:0006508">
    <property type="term" value="P:proteolysis"/>
    <property type="evidence" value="ECO:0007669"/>
    <property type="project" value="UniProtKB-KW"/>
</dbReference>
<evidence type="ECO:0000256" key="12">
    <source>
        <dbReference type="ARBA" id="ARBA00023268"/>
    </source>
</evidence>
<dbReference type="Pfam" id="PF00078">
    <property type="entry name" value="RVT_1"/>
    <property type="match status" value="1"/>
</dbReference>
<evidence type="ECO:0000256" key="8">
    <source>
        <dbReference type="ARBA" id="ARBA00022759"/>
    </source>
</evidence>
<feature type="region of interest" description="Disordered" evidence="13">
    <location>
        <begin position="962"/>
        <end position="985"/>
    </location>
</feature>
<dbReference type="GO" id="GO:0004190">
    <property type="term" value="F:aspartic-type endopeptidase activity"/>
    <property type="evidence" value="ECO:0007669"/>
    <property type="project" value="UniProtKB-KW"/>
</dbReference>
<organism evidence="15 16">
    <name type="scientific">Takifugu rubripes</name>
    <name type="common">Japanese pufferfish</name>
    <name type="synonym">Fugu rubripes</name>
    <dbReference type="NCBI Taxonomy" id="31033"/>
    <lineage>
        <taxon>Eukaryota</taxon>
        <taxon>Metazoa</taxon>
        <taxon>Chordata</taxon>
        <taxon>Craniata</taxon>
        <taxon>Vertebrata</taxon>
        <taxon>Euteleostomi</taxon>
        <taxon>Actinopterygii</taxon>
        <taxon>Neopterygii</taxon>
        <taxon>Teleostei</taxon>
        <taxon>Neoteleostei</taxon>
        <taxon>Acanthomorphata</taxon>
        <taxon>Eupercaria</taxon>
        <taxon>Tetraodontiformes</taxon>
        <taxon>Tetradontoidea</taxon>
        <taxon>Tetraodontidae</taxon>
        <taxon>Takifugu</taxon>
    </lineage>
</organism>
<evidence type="ECO:0000256" key="3">
    <source>
        <dbReference type="ARBA" id="ARBA00022670"/>
    </source>
</evidence>
<dbReference type="SUPFAM" id="SSF56672">
    <property type="entry name" value="DNA/RNA polymerases"/>
    <property type="match status" value="1"/>
</dbReference>
<dbReference type="Proteomes" id="UP000005226">
    <property type="component" value="Chromosome 9"/>
</dbReference>
<keyword evidence="11" id="KW-0229">DNA integration</keyword>
<dbReference type="InParanoid" id="A0A674MFH3"/>
<dbReference type="SUPFAM" id="SSF50630">
    <property type="entry name" value="Acid proteases"/>
    <property type="match status" value="1"/>
</dbReference>
<dbReference type="InterPro" id="IPR005162">
    <property type="entry name" value="Retrotrans_gag_dom"/>
</dbReference>
<dbReference type="PANTHER" id="PTHR37984:SF5">
    <property type="entry name" value="PROTEIN NYNRIN-LIKE"/>
    <property type="match status" value="1"/>
</dbReference>
<feature type="domain" description="Reverse transcriptase" evidence="14">
    <location>
        <begin position="598"/>
        <end position="777"/>
    </location>
</feature>
<evidence type="ECO:0000256" key="10">
    <source>
        <dbReference type="ARBA" id="ARBA00022884"/>
    </source>
</evidence>
<evidence type="ECO:0000256" key="5">
    <source>
        <dbReference type="ARBA" id="ARBA00022695"/>
    </source>
</evidence>
<keyword evidence="6" id="KW-0540">Nuclease</keyword>
<proteinExistence type="inferred from homology"/>
<dbReference type="FunFam" id="3.10.20.370:FF:000003">
    <property type="entry name" value="Transposon Tf2-6 polyprotein"/>
    <property type="match status" value="1"/>
</dbReference>
<keyword evidence="3" id="KW-0645">Protease</keyword>
<evidence type="ECO:0000256" key="1">
    <source>
        <dbReference type="ARBA" id="ARBA00010879"/>
    </source>
</evidence>
<feature type="compositionally biased region" description="Pro residues" evidence="13">
    <location>
        <begin position="93"/>
        <end position="105"/>
    </location>
</feature>
<evidence type="ECO:0000256" key="7">
    <source>
        <dbReference type="ARBA" id="ARBA00022750"/>
    </source>
</evidence>
<keyword evidence="7" id="KW-0064">Aspartyl protease</keyword>
<feature type="compositionally biased region" description="Gly residues" evidence="13">
    <location>
        <begin position="1"/>
        <end position="11"/>
    </location>
</feature>
<reference evidence="15" key="3">
    <citation type="submission" date="2025-09" db="UniProtKB">
        <authorList>
            <consortium name="Ensembl"/>
        </authorList>
    </citation>
    <scope>IDENTIFICATION</scope>
</reference>
<evidence type="ECO:0000313" key="15">
    <source>
        <dbReference type="Ensembl" id="ENSTRUP00000060207.1"/>
    </source>
</evidence>
<dbReference type="Gene3D" id="3.10.20.370">
    <property type="match status" value="1"/>
</dbReference>
<reference evidence="15" key="2">
    <citation type="submission" date="2025-08" db="UniProtKB">
        <authorList>
            <consortium name="Ensembl"/>
        </authorList>
    </citation>
    <scope>IDENTIFICATION</scope>
</reference>
<keyword evidence="8" id="KW-0378">Hydrolase</keyword>
<dbReference type="SUPFAM" id="SSF57756">
    <property type="entry name" value="Retrovirus zinc finger-like domains"/>
    <property type="match status" value="1"/>
</dbReference>
<dbReference type="InterPro" id="IPR021109">
    <property type="entry name" value="Peptidase_aspartic_dom_sf"/>
</dbReference>
<dbReference type="Gene3D" id="4.10.60.10">
    <property type="entry name" value="Zinc finger, CCHC-type"/>
    <property type="match status" value="1"/>
</dbReference>
<dbReference type="Pfam" id="PF17919">
    <property type="entry name" value="RT_RNaseH_2"/>
    <property type="match status" value="1"/>
</dbReference>
<dbReference type="GO" id="GO:0004523">
    <property type="term" value="F:RNA-DNA hybrid ribonuclease activity"/>
    <property type="evidence" value="ECO:0007669"/>
    <property type="project" value="UniProtKB-EC"/>
</dbReference>
<dbReference type="InterPro" id="IPR050951">
    <property type="entry name" value="Retrovirus_Pol_polyprotein"/>
</dbReference>
<evidence type="ECO:0000256" key="6">
    <source>
        <dbReference type="ARBA" id="ARBA00022722"/>
    </source>
</evidence>
<feature type="compositionally biased region" description="Polar residues" evidence="13">
    <location>
        <begin position="282"/>
        <end position="292"/>
    </location>
</feature>
<dbReference type="GO" id="GO:0003723">
    <property type="term" value="F:RNA binding"/>
    <property type="evidence" value="ECO:0007669"/>
    <property type="project" value="UniProtKB-KW"/>
</dbReference>
<feature type="region of interest" description="Disordered" evidence="13">
    <location>
        <begin position="1"/>
        <end position="22"/>
    </location>
</feature>
<evidence type="ECO:0000259" key="14">
    <source>
        <dbReference type="PROSITE" id="PS50878"/>
    </source>
</evidence>
<dbReference type="CDD" id="cd09274">
    <property type="entry name" value="RNase_HI_RT_Ty3"/>
    <property type="match status" value="1"/>
</dbReference>
<keyword evidence="4" id="KW-0808">Transferase</keyword>
<keyword evidence="16" id="KW-1185">Reference proteome</keyword>
<keyword evidence="5" id="KW-0548">Nucleotidyltransferase</keyword>